<keyword evidence="2" id="KW-1185">Reference proteome</keyword>
<accession>A0A9X2E6R3</accession>
<comment type="caution">
    <text evidence="1">The sequence shown here is derived from an EMBL/GenBank/DDBJ whole genome shotgun (WGS) entry which is preliminary data.</text>
</comment>
<dbReference type="AlphaFoldDB" id="A0A9X2E6R3"/>
<protein>
    <recommendedName>
        <fullName evidence="3">Tetratricopeptide repeat protein</fullName>
    </recommendedName>
</protein>
<dbReference type="RefSeq" id="WP_251911656.1">
    <property type="nucleotide sequence ID" value="NZ_JAMRXG010000004.1"/>
</dbReference>
<gene>
    <name evidence="1" type="ORF">NDR86_11935</name>
</gene>
<dbReference type="Gene3D" id="1.25.40.10">
    <property type="entry name" value="Tetratricopeptide repeat domain"/>
    <property type="match status" value="1"/>
</dbReference>
<name>A0A9X2E6R3_9NOCA</name>
<dbReference type="EMBL" id="JAMRXG010000004">
    <property type="protein sequence ID" value="MCM6774183.1"/>
    <property type="molecule type" value="Genomic_DNA"/>
</dbReference>
<dbReference type="Proteomes" id="UP001139157">
    <property type="component" value="Unassembled WGS sequence"/>
</dbReference>
<organism evidence="1 2">
    <name type="scientific">Nocardia pulmonis</name>
    <dbReference type="NCBI Taxonomy" id="2951408"/>
    <lineage>
        <taxon>Bacteria</taxon>
        <taxon>Bacillati</taxon>
        <taxon>Actinomycetota</taxon>
        <taxon>Actinomycetes</taxon>
        <taxon>Mycobacteriales</taxon>
        <taxon>Nocardiaceae</taxon>
        <taxon>Nocardia</taxon>
    </lineage>
</organism>
<evidence type="ECO:0000313" key="2">
    <source>
        <dbReference type="Proteomes" id="UP001139157"/>
    </source>
</evidence>
<dbReference type="InterPro" id="IPR011990">
    <property type="entry name" value="TPR-like_helical_dom_sf"/>
</dbReference>
<evidence type="ECO:0000313" key="1">
    <source>
        <dbReference type="EMBL" id="MCM6774183.1"/>
    </source>
</evidence>
<reference evidence="1" key="1">
    <citation type="submission" date="2022-06" db="EMBL/GenBank/DDBJ databases">
        <title>Novel species in genus nocardia.</title>
        <authorList>
            <person name="Li F."/>
        </authorList>
    </citation>
    <scope>NUCLEOTIDE SEQUENCE</scope>
    <source>
        <strain evidence="1">CDC141</strain>
    </source>
</reference>
<proteinExistence type="predicted"/>
<sequence>MTTALEQVWQLLDDGEMAAAFLALRRVAEECELIDVMRVIERSARMMDFEDLAATAQAARLEPENPVALYEFGIGCRQHGVAYAAIPALRECVRIAPGQPAPLAALIDALELEYHHGEAVAQLRAQPAVLGWWGEFLLAHNLLLTGDIDTARSEFEAMARPVESNAEWAHGRLRRMLARAELATPGERDLRGWHFVLQGGYLTYLSPHGFDEGMNGRFAYTQGSNQQVRLGLRRLAMILELTGHRPTSVSALPGRHSAVLGHAAAAFLDLPLEPFRPDRTDTVLVAYDLTEFEQELVGALRERATGQILFEHATCWVGGPAVPADISTCLVQLNVPPWAGRNRVVDGELVQDPADDRPAAEIAADILAGADPGESNIEADPHDSEADLRNFVVATAARWGCDPRDFLDSPGPVRSSRFG</sequence>
<evidence type="ECO:0008006" key="3">
    <source>
        <dbReference type="Google" id="ProtNLM"/>
    </source>
</evidence>